<feature type="transmembrane region" description="Helical" evidence="1">
    <location>
        <begin position="263"/>
        <end position="291"/>
    </location>
</feature>
<feature type="transmembrane region" description="Helical" evidence="1">
    <location>
        <begin position="303"/>
        <end position="324"/>
    </location>
</feature>
<feature type="transmembrane region" description="Helical" evidence="1">
    <location>
        <begin position="93"/>
        <end position="111"/>
    </location>
</feature>
<keyword evidence="1" id="KW-1133">Transmembrane helix</keyword>
<organism evidence="2 3">
    <name type="scientific">Pseudonocardia alaniniphila</name>
    <dbReference type="NCBI Taxonomy" id="75291"/>
    <lineage>
        <taxon>Bacteria</taxon>
        <taxon>Bacillati</taxon>
        <taxon>Actinomycetota</taxon>
        <taxon>Actinomycetes</taxon>
        <taxon>Pseudonocardiales</taxon>
        <taxon>Pseudonocardiaceae</taxon>
        <taxon>Pseudonocardia</taxon>
    </lineage>
</organism>
<dbReference type="EMBL" id="JAKXMK010000029">
    <property type="protein sequence ID" value="MCH6169918.1"/>
    <property type="molecule type" value="Genomic_DNA"/>
</dbReference>
<feature type="transmembrane region" description="Helical" evidence="1">
    <location>
        <begin position="155"/>
        <end position="175"/>
    </location>
</feature>
<feature type="transmembrane region" description="Helical" evidence="1">
    <location>
        <begin position="429"/>
        <end position="448"/>
    </location>
</feature>
<feature type="transmembrane region" description="Helical" evidence="1">
    <location>
        <begin position="187"/>
        <end position="208"/>
    </location>
</feature>
<proteinExistence type="predicted"/>
<protein>
    <recommendedName>
        <fullName evidence="4">Integral membrane protein</fullName>
    </recommendedName>
</protein>
<comment type="caution">
    <text evidence="2">The sequence shown here is derived from an EMBL/GenBank/DDBJ whole genome shotgun (WGS) entry which is preliminary data.</text>
</comment>
<accession>A0ABS9TND5</accession>
<keyword evidence="1" id="KW-0472">Membrane</keyword>
<reference evidence="2 3" key="1">
    <citation type="submission" date="2022-03" db="EMBL/GenBank/DDBJ databases">
        <title>Pseudonocardia alaer sp. nov., a novel actinomycete isolated from reed forest soil.</title>
        <authorList>
            <person name="Wang L."/>
        </authorList>
    </citation>
    <scope>NUCLEOTIDE SEQUENCE [LARGE SCALE GENOMIC DNA]</scope>
    <source>
        <strain evidence="2 3">Y-16303</strain>
    </source>
</reference>
<dbReference type="Proteomes" id="UP001299970">
    <property type="component" value="Unassembled WGS sequence"/>
</dbReference>
<evidence type="ECO:0008006" key="4">
    <source>
        <dbReference type="Google" id="ProtNLM"/>
    </source>
</evidence>
<keyword evidence="1" id="KW-0812">Transmembrane</keyword>
<gene>
    <name evidence="2" type="ORF">MMF94_29825</name>
</gene>
<keyword evidence="3" id="KW-1185">Reference proteome</keyword>
<evidence type="ECO:0000313" key="3">
    <source>
        <dbReference type="Proteomes" id="UP001299970"/>
    </source>
</evidence>
<feature type="transmembrane region" description="Helical" evidence="1">
    <location>
        <begin position="228"/>
        <end position="251"/>
    </location>
</feature>
<evidence type="ECO:0000256" key="1">
    <source>
        <dbReference type="SAM" id="Phobius"/>
    </source>
</evidence>
<sequence length="449" mass="46666">MSSRPTRTASVGRAPGLGPDLAAVCAVTGLVVAAALVGWRLLRAGVDIFLGFPPLLAQWLPHVGPGTPVALVTALLVAVHGPRLAARMDWRPLLSASWGAAVVWTLSLALVDGWQRGVVGRLTSDQEYLYDVPKVGSVLGMLRTFSDHILTNQPVHWTTHVGAHPPGVFLLFVLLDRIGLGGGGAAGLFVVLVGSSACVAVAVALRALGAEDVARRTLPFGVLLPGAVWVGVSADGMFAGVLAWGVALLALGATRRGRRADGAALVGGLLLGYVLYLSYGLALGGLLPLVVVALTRAWRAAGFAQLGAALVVAAFTAAGFWWLTGYEDVRVIYAASIAQTRPYEYFVWADLAALAFAVGPAVVAGLRRAAAAPRALPAGPALLTSAALAAILLADVSGMSKGEVERIWLPFAVWLVVPCGLLPRRQIGYWLAAQAVLALAVNHLLLTVW</sequence>
<feature type="transmembrane region" description="Helical" evidence="1">
    <location>
        <begin position="21"/>
        <end position="42"/>
    </location>
</feature>
<dbReference type="RefSeq" id="WP_241040613.1">
    <property type="nucleotide sequence ID" value="NZ_BAAAJF010000032.1"/>
</dbReference>
<evidence type="ECO:0000313" key="2">
    <source>
        <dbReference type="EMBL" id="MCH6169918.1"/>
    </source>
</evidence>
<feature type="transmembrane region" description="Helical" evidence="1">
    <location>
        <begin position="345"/>
        <end position="363"/>
    </location>
</feature>
<name>A0ABS9TND5_9PSEU</name>
<feature type="transmembrane region" description="Helical" evidence="1">
    <location>
        <begin position="375"/>
        <end position="394"/>
    </location>
</feature>
<feature type="transmembrane region" description="Helical" evidence="1">
    <location>
        <begin position="62"/>
        <end position="81"/>
    </location>
</feature>